<dbReference type="NCBIfam" id="TIGR03300">
    <property type="entry name" value="assembly_YfgL"/>
    <property type="match status" value="1"/>
</dbReference>
<dbReference type="Proteomes" id="UP000613266">
    <property type="component" value="Unassembled WGS sequence"/>
</dbReference>
<dbReference type="RefSeq" id="WP_198111400.1">
    <property type="nucleotide sequence ID" value="NZ_JAEDAK010000007.1"/>
</dbReference>
<evidence type="ECO:0000256" key="1">
    <source>
        <dbReference type="ARBA" id="ARBA00022729"/>
    </source>
</evidence>
<proteinExistence type="inferred from homology"/>
<comment type="caution">
    <text evidence="7">The sequence shown here is derived from an EMBL/GenBank/DDBJ whole genome shotgun (WGS) entry which is preliminary data.</text>
</comment>
<dbReference type="HAMAP" id="MF_00923">
    <property type="entry name" value="OM_assembly_BamB"/>
    <property type="match status" value="1"/>
</dbReference>
<dbReference type="GO" id="GO:0043165">
    <property type="term" value="P:Gram-negative-bacterium-type cell outer membrane assembly"/>
    <property type="evidence" value="ECO:0007669"/>
    <property type="project" value="UniProtKB-UniRule"/>
</dbReference>
<reference evidence="7" key="1">
    <citation type="submission" date="2020-12" db="EMBL/GenBank/DDBJ databases">
        <title>The genome sequence of Inhella sp. 1Y17.</title>
        <authorList>
            <person name="Liu Y."/>
        </authorList>
    </citation>
    <scope>NUCLEOTIDE SEQUENCE</scope>
    <source>
        <strain evidence="7">1Y17</strain>
    </source>
</reference>
<feature type="chain" id="PRO_5037980164" description="Outer membrane protein assembly factor BamB" evidence="5">
    <location>
        <begin position="25"/>
        <end position="374"/>
    </location>
</feature>
<dbReference type="InterPro" id="IPR011047">
    <property type="entry name" value="Quinoprotein_ADH-like_sf"/>
</dbReference>
<dbReference type="InterPro" id="IPR017687">
    <property type="entry name" value="BamB"/>
</dbReference>
<keyword evidence="1 4" id="KW-0732">Signal</keyword>
<dbReference type="InterPro" id="IPR018391">
    <property type="entry name" value="PQQ_b-propeller_rpt"/>
</dbReference>
<evidence type="ECO:0000256" key="2">
    <source>
        <dbReference type="ARBA" id="ARBA00023136"/>
    </source>
</evidence>
<dbReference type="AlphaFoldDB" id="A0A931J4H7"/>
<dbReference type="InterPro" id="IPR002372">
    <property type="entry name" value="PQQ_rpt_dom"/>
</dbReference>
<keyword evidence="3 4" id="KW-0998">Cell outer membrane</keyword>
<keyword evidence="4" id="KW-0449">Lipoprotein</keyword>
<dbReference type="GO" id="GO:0051205">
    <property type="term" value="P:protein insertion into membrane"/>
    <property type="evidence" value="ECO:0007669"/>
    <property type="project" value="UniProtKB-UniRule"/>
</dbReference>
<comment type="subunit">
    <text evidence="4">Part of the Bam complex.</text>
</comment>
<dbReference type="SUPFAM" id="SSF50998">
    <property type="entry name" value="Quinoprotein alcohol dehydrogenase-like"/>
    <property type="match status" value="1"/>
</dbReference>
<comment type="similarity">
    <text evidence="4">Belongs to the BamB family.</text>
</comment>
<evidence type="ECO:0000256" key="5">
    <source>
        <dbReference type="SAM" id="SignalP"/>
    </source>
</evidence>
<feature type="signal peptide" evidence="5">
    <location>
        <begin position="1"/>
        <end position="24"/>
    </location>
</feature>
<dbReference type="InterPro" id="IPR015943">
    <property type="entry name" value="WD40/YVTN_repeat-like_dom_sf"/>
</dbReference>
<dbReference type="Gene3D" id="2.130.10.10">
    <property type="entry name" value="YVTN repeat-like/Quinoprotein amine dehydrogenase"/>
    <property type="match status" value="1"/>
</dbReference>
<evidence type="ECO:0000256" key="3">
    <source>
        <dbReference type="ARBA" id="ARBA00023237"/>
    </source>
</evidence>
<feature type="domain" description="Pyrrolo-quinoline quinone repeat" evidence="6">
    <location>
        <begin position="72"/>
        <end position="300"/>
    </location>
</feature>
<name>A0A931J4H7_9BURK</name>
<dbReference type="PANTHER" id="PTHR34512">
    <property type="entry name" value="CELL SURFACE PROTEIN"/>
    <property type="match status" value="1"/>
</dbReference>
<keyword evidence="2 4" id="KW-0472">Membrane</keyword>
<keyword evidence="4" id="KW-0564">Palmitate</keyword>
<dbReference type="PANTHER" id="PTHR34512:SF30">
    <property type="entry name" value="OUTER MEMBRANE PROTEIN ASSEMBLY FACTOR BAMB"/>
    <property type="match status" value="1"/>
</dbReference>
<comment type="function">
    <text evidence="4">Part of the outer membrane protein assembly complex, which is involved in assembly and insertion of beta-barrel proteins into the outer membrane.</text>
</comment>
<accession>A0A931J4H7</accession>
<sequence>MKPTSRALLALPLSLALGACSLFGSDAPKPTPLQAVSPSLAGRVVWSARIGDVDFPLQVAATAERFVVADSGGRVLALRAQDGAEVWRGDAGAKLMAGVGSDGRWAAVVTRDQDLVVLDAGREIWRKRLAAPVHTAPLVAGERVFVQSVDRAVQAFDVLDGHRLWELRRPGDALLLAQPGGLAAFKDTLVVGQGARLAGVDPLRGILRWEANVASPRGTNEVERLADVVGPLARTGDFLCARAFQSAVGCINAQRGSLVWSRPSAGAKGVTADSKAVIGFDAVDRLTAWRTENGETLWSNEEYQHRQLSAPLLSGTSLVFGDLEGQVHFLARDTGKIQLRVPTGGSPIAAGLVQSGTTLLAVARNGGVHALRLE</sequence>
<gene>
    <name evidence="4 7" type="primary">bamB</name>
    <name evidence="7" type="ORF">I7X39_12040</name>
</gene>
<organism evidence="7 8">
    <name type="scientific">Inhella proteolytica</name>
    <dbReference type="NCBI Taxonomy" id="2795029"/>
    <lineage>
        <taxon>Bacteria</taxon>
        <taxon>Pseudomonadati</taxon>
        <taxon>Pseudomonadota</taxon>
        <taxon>Betaproteobacteria</taxon>
        <taxon>Burkholderiales</taxon>
        <taxon>Sphaerotilaceae</taxon>
        <taxon>Inhella</taxon>
    </lineage>
</organism>
<evidence type="ECO:0000256" key="4">
    <source>
        <dbReference type="HAMAP-Rule" id="MF_00923"/>
    </source>
</evidence>
<protein>
    <recommendedName>
        <fullName evidence="4">Outer membrane protein assembly factor BamB</fullName>
    </recommendedName>
</protein>
<evidence type="ECO:0000313" key="8">
    <source>
        <dbReference type="Proteomes" id="UP000613266"/>
    </source>
</evidence>
<evidence type="ECO:0000313" key="7">
    <source>
        <dbReference type="EMBL" id="MBH9577633.1"/>
    </source>
</evidence>
<dbReference type="EMBL" id="JAEDAK010000007">
    <property type="protein sequence ID" value="MBH9577633.1"/>
    <property type="molecule type" value="Genomic_DNA"/>
</dbReference>
<evidence type="ECO:0000259" key="6">
    <source>
        <dbReference type="Pfam" id="PF13360"/>
    </source>
</evidence>
<dbReference type="Pfam" id="PF13360">
    <property type="entry name" value="PQQ_2"/>
    <property type="match status" value="1"/>
</dbReference>
<comment type="subcellular location">
    <subcellularLocation>
        <location evidence="4">Cell outer membrane</location>
        <topology evidence="4">Lipid-anchor</topology>
    </subcellularLocation>
</comment>
<keyword evidence="8" id="KW-1185">Reference proteome</keyword>
<dbReference type="GO" id="GO:0009279">
    <property type="term" value="C:cell outer membrane"/>
    <property type="evidence" value="ECO:0007669"/>
    <property type="project" value="UniProtKB-SubCell"/>
</dbReference>
<dbReference type="SMART" id="SM00564">
    <property type="entry name" value="PQQ"/>
    <property type="match status" value="4"/>
</dbReference>
<dbReference type="PROSITE" id="PS51257">
    <property type="entry name" value="PROKAR_LIPOPROTEIN"/>
    <property type="match status" value="1"/>
</dbReference>